<comment type="similarity">
    <text evidence="4">Belongs to the rotavirus VP6 family.</text>
</comment>
<dbReference type="GO" id="GO:0019064">
    <property type="term" value="P:fusion of virus membrane with host plasma membrane"/>
    <property type="evidence" value="ECO:0007669"/>
    <property type="project" value="UniProtKB-UniRule"/>
</dbReference>
<protein>
    <recommendedName>
        <fullName evidence="4">Intermediate capsid protein VP6</fullName>
    </recommendedName>
</protein>
<keyword evidence="2 4" id="KW-0167">Capsid protein</keyword>
<comment type="subunit">
    <text evidence="4">Homotrimer. Interacts with the inner capsid protein VP2. Interacts with the outer capsid glycoprotein VP7.</text>
</comment>
<comment type="subcellular location">
    <subcellularLocation>
        <location evidence="4">Virion</location>
    </subcellularLocation>
    <text evidence="4">Component of the intermediate capsid. Also found in spherical cytoplasmic structures, called virus factories, that appear early after infection and are the site of viral replication and packaging.</text>
</comment>
<dbReference type="HAMAP" id="MF_04126">
    <property type="entry name" value="Rota_VP6"/>
    <property type="match status" value="1"/>
</dbReference>
<evidence type="ECO:0000256" key="1">
    <source>
        <dbReference type="ARBA" id="ARBA00022493"/>
    </source>
</evidence>
<comment type="function">
    <text evidence="4">Intermediate capsid protein that self assembles to form an icosahedral capsid with a T=13 symmetry, which consists of 230 trimers of VP6, with channels at each of its five-fold vertices. This capsid constitutes the middle concentric layer of the viral mature particle. The innermost VP2 capsid and the intermediate VP6 capsid remain intact following cell entry to protect the dsRNA from degradation and to prevent unfavorable antiviral responses in the host cell during all the replication cycle of the virus. Nascent transcripts are transcribed within the structural confines of this double-layered particle (DLP) and are extruded through the channels at the five-fold axes. VP6 is required for the transcription activity of the DLP.</text>
</comment>
<dbReference type="GO" id="GO:0019031">
    <property type="term" value="C:viral envelope"/>
    <property type="evidence" value="ECO:0007669"/>
    <property type="project" value="UniProtKB-UniRule"/>
</dbReference>
<proteinExistence type="inferred from homology"/>
<evidence type="ECO:0000256" key="3">
    <source>
        <dbReference type="ARBA" id="ARBA00022844"/>
    </source>
</evidence>
<reference evidence="5" key="1">
    <citation type="journal article" date="2019" name="Emerg. Infect. Dis.">
        <title>Distantly Related Rotaviruses in Common Shrews, Germany, 2004-2014.</title>
        <authorList>
            <person name="Johne R."/>
            <person name="Tausch S.H."/>
            <person name="Grutzke J."/>
            <person name="Falkenhagen A."/>
            <person name="Patzina-Mehling C."/>
            <person name="Beer M."/>
            <person name="Hoper D."/>
            <person name="Ulrich R.G."/>
        </authorList>
    </citation>
    <scope>NUCLEOTIDE SEQUENCE</scope>
    <source>
        <strain evidence="5">RVL/shrew-wt/GER/KS/12/0644/2012</strain>
    </source>
</reference>
<evidence type="ECO:0000256" key="4">
    <source>
        <dbReference type="HAMAP-Rule" id="MF_04126"/>
    </source>
</evidence>
<dbReference type="Pfam" id="PF25657">
    <property type="entry name" value="Rota_VP6"/>
    <property type="match status" value="1"/>
</dbReference>
<evidence type="ECO:0000256" key="2">
    <source>
        <dbReference type="ARBA" id="ARBA00022561"/>
    </source>
</evidence>
<dbReference type="EMBL" id="MN307970">
    <property type="protein sequence ID" value="QGR26289.1"/>
    <property type="molecule type" value="Genomic_RNA"/>
</dbReference>
<organism evidence="5">
    <name type="scientific">Rotavirus L</name>
    <dbReference type="NCBI Taxonomy" id="2682576"/>
    <lineage>
        <taxon>Viruses</taxon>
        <taxon>Riboviria</taxon>
        <taxon>Orthornavirae</taxon>
        <taxon>Duplornaviricota</taxon>
        <taxon>Resentoviricetes</taxon>
        <taxon>Reovirales</taxon>
        <taxon>Sedoreoviridae</taxon>
        <taxon>Rotavirus</taxon>
        <taxon>Rotavirus lambdagastroenteritidis</taxon>
    </lineage>
</organism>
<evidence type="ECO:0000313" key="5">
    <source>
        <dbReference type="EMBL" id="QGR26289.1"/>
    </source>
</evidence>
<name>A0A650D788_9REOV</name>
<sequence>MDLTETVNAVVSLQKRILALAPNTTLTQDGQQTVNDYNLIASRLNGVTFNLRDQLAQLSPITANVPIVPLTVNLNTDDYNAMKGGIDSMFDLLASAIRTEGARQNRAVVLRSQEPEVLRLVQTIGVKTQRSENVVANLLEIDTANLNEEVTKIQNPFYTVKYSDFAQQGNANATGGGILALVGHSTGNKAIMSCIQGRPAPITFNFRLRAPISGTIRIIPIPIASRIQLTTRGQPAGAIPVHAECVDVSAHLEVADLHVQFLYQNQVVADRDGAGTFNFPICDTITVTVTPWTQQKNQNANANFQNWQNHNAQAQPAVALEFKILDAVTTINWDVLTADSASPNQLMSTIFDRPSFINAPQIDSWSFQELLINDNMQTVAWSRKLAVLIAAFSAKV</sequence>
<dbReference type="GO" id="GO:0005198">
    <property type="term" value="F:structural molecule activity"/>
    <property type="evidence" value="ECO:0007669"/>
    <property type="project" value="UniProtKB-UniRule"/>
</dbReference>
<dbReference type="GO" id="GO:0039626">
    <property type="term" value="C:viral intermediate capsid"/>
    <property type="evidence" value="ECO:0007669"/>
    <property type="project" value="UniProtKB-UniRule"/>
</dbReference>
<dbReference type="GO" id="GO:0046789">
    <property type="term" value="F:host cell surface receptor binding"/>
    <property type="evidence" value="ECO:0007669"/>
    <property type="project" value="UniProtKB-UniRule"/>
</dbReference>
<dbReference type="InterPro" id="IPR001385">
    <property type="entry name" value="Rotavirus_A/C_VP6"/>
</dbReference>
<accession>A0A650D788</accession>
<keyword evidence="3 4" id="KW-0946">Virion</keyword>
<keyword evidence="1 4" id="KW-1154">Intermediate capsid protein</keyword>